<name>A0A4Y6PWN9_PERCE</name>
<evidence type="ECO:0000313" key="3">
    <source>
        <dbReference type="EMBL" id="QDG52549.1"/>
    </source>
</evidence>
<dbReference type="AlphaFoldDB" id="A0A4Y6PWN9"/>
<keyword evidence="2" id="KW-0472">Membrane</keyword>
<dbReference type="RefSeq" id="WP_141199016.1">
    <property type="nucleotide sequence ID" value="NZ_CP041186.1"/>
</dbReference>
<accession>A0A4Y6PWN9</accession>
<feature type="transmembrane region" description="Helical" evidence="2">
    <location>
        <begin position="41"/>
        <end position="59"/>
    </location>
</feature>
<organism evidence="3 4">
    <name type="scientific">Persicimonas caeni</name>
    <dbReference type="NCBI Taxonomy" id="2292766"/>
    <lineage>
        <taxon>Bacteria</taxon>
        <taxon>Deltaproteobacteria</taxon>
        <taxon>Bradymonadales</taxon>
        <taxon>Bradymonadaceae</taxon>
        <taxon>Persicimonas</taxon>
    </lineage>
</organism>
<sequence length="104" mass="11055">MSDDDHTGGGGKGWLWSILGVVALVIGLLVLIGLSAVLIKWGIIALLVYGAFVLARRLLGKSSSEQSSAPKLLPEADRSSDPLALLEQERELDKLKARMGDDGD</sequence>
<keyword evidence="4" id="KW-1185">Reference proteome</keyword>
<evidence type="ECO:0000256" key="1">
    <source>
        <dbReference type="SAM" id="MobiDB-lite"/>
    </source>
</evidence>
<evidence type="ECO:0000256" key="2">
    <source>
        <dbReference type="SAM" id="Phobius"/>
    </source>
</evidence>
<keyword evidence="2" id="KW-1133">Transmembrane helix</keyword>
<dbReference type="Proteomes" id="UP000315995">
    <property type="component" value="Chromosome"/>
</dbReference>
<proteinExistence type="predicted"/>
<dbReference type="EMBL" id="CP041186">
    <property type="protein sequence ID" value="QDG52549.1"/>
    <property type="molecule type" value="Genomic_DNA"/>
</dbReference>
<protein>
    <submittedName>
        <fullName evidence="3">Uncharacterized protein</fullName>
    </submittedName>
</protein>
<feature type="region of interest" description="Disordered" evidence="1">
    <location>
        <begin position="62"/>
        <end position="81"/>
    </location>
</feature>
<evidence type="ECO:0000313" key="4">
    <source>
        <dbReference type="Proteomes" id="UP000315995"/>
    </source>
</evidence>
<feature type="transmembrane region" description="Helical" evidence="2">
    <location>
        <begin position="14"/>
        <end position="34"/>
    </location>
</feature>
<reference evidence="3 4" key="1">
    <citation type="submission" date="2019-06" db="EMBL/GenBank/DDBJ databases">
        <title>Persicimonas caeni gen. nov., sp. nov., a predatory bacterium isolated from solar saltern.</title>
        <authorList>
            <person name="Wang S."/>
        </authorList>
    </citation>
    <scope>NUCLEOTIDE SEQUENCE [LARGE SCALE GENOMIC DNA]</scope>
    <source>
        <strain evidence="3 4">YN101</strain>
    </source>
</reference>
<accession>A0A5B8Y846</accession>
<gene>
    <name evidence="3" type="ORF">FIV42_17950</name>
</gene>
<keyword evidence="2" id="KW-0812">Transmembrane</keyword>